<keyword evidence="4 16" id="KW-0732">Signal</keyword>
<dbReference type="GO" id="GO:0000272">
    <property type="term" value="P:polysaccharide catabolic process"/>
    <property type="evidence" value="ECO:0007669"/>
    <property type="project" value="UniProtKB-KW"/>
</dbReference>
<feature type="signal peptide" evidence="16">
    <location>
        <begin position="1"/>
        <end position="19"/>
    </location>
</feature>
<comment type="similarity">
    <text evidence="2 15">Belongs to the glycosyl hydrolase 28 family.</text>
</comment>
<dbReference type="InterPro" id="IPR012334">
    <property type="entry name" value="Pectin_lyas_fold"/>
</dbReference>
<comment type="catalytic activity">
    <reaction evidence="14">
        <text>[(1-&gt;4)-alpha-D-galacturonosyl](n) + H2O = alpha-D-galacturonate + [(1-&gt;4)-alpha-D-galacturonosyl](n-1)</text>
        <dbReference type="Rhea" id="RHEA:14117"/>
        <dbReference type="Rhea" id="RHEA-COMP:14570"/>
        <dbReference type="Rhea" id="RHEA-COMP:14572"/>
        <dbReference type="ChEBI" id="CHEBI:15377"/>
        <dbReference type="ChEBI" id="CHEBI:58658"/>
        <dbReference type="ChEBI" id="CHEBI:140523"/>
        <dbReference type="EC" id="3.2.1.67"/>
    </reaction>
</comment>
<evidence type="ECO:0000256" key="7">
    <source>
        <dbReference type="ARBA" id="ARBA00023180"/>
    </source>
</evidence>
<feature type="chain" id="PRO_5040293893" description="galacturonan 1,4-alpha-galacturonidase" evidence="16">
    <location>
        <begin position="20"/>
        <end position="427"/>
    </location>
</feature>
<evidence type="ECO:0000256" key="8">
    <source>
        <dbReference type="ARBA" id="ARBA00023277"/>
    </source>
</evidence>
<evidence type="ECO:0000256" key="12">
    <source>
        <dbReference type="ARBA" id="ARBA00037312"/>
    </source>
</evidence>
<evidence type="ECO:0000256" key="9">
    <source>
        <dbReference type="ARBA" id="ARBA00023295"/>
    </source>
</evidence>
<keyword evidence="18" id="KW-1185">Reference proteome</keyword>
<evidence type="ECO:0000256" key="5">
    <source>
        <dbReference type="ARBA" id="ARBA00022801"/>
    </source>
</evidence>
<proteinExistence type="inferred from homology"/>
<protein>
    <recommendedName>
        <fullName evidence="13">galacturonan 1,4-alpha-galacturonidase</fullName>
        <ecNumber evidence="13">3.2.1.67</ecNumber>
    </recommendedName>
</protein>
<evidence type="ECO:0000313" key="18">
    <source>
        <dbReference type="Proteomes" id="UP000799536"/>
    </source>
</evidence>
<evidence type="ECO:0000256" key="15">
    <source>
        <dbReference type="RuleBase" id="RU361169"/>
    </source>
</evidence>
<dbReference type="InterPro" id="IPR011050">
    <property type="entry name" value="Pectin_lyase_fold/virulence"/>
</dbReference>
<dbReference type="OrthoDB" id="339764at2759"/>
<evidence type="ECO:0000313" key="17">
    <source>
        <dbReference type="EMBL" id="KAF2204642.1"/>
    </source>
</evidence>
<dbReference type="EMBL" id="ML993871">
    <property type="protein sequence ID" value="KAF2204642.1"/>
    <property type="molecule type" value="Genomic_DNA"/>
</dbReference>
<keyword evidence="8" id="KW-0119">Carbohydrate metabolism</keyword>
<keyword evidence="6" id="KW-1015">Disulfide bond</keyword>
<gene>
    <name evidence="17" type="ORF">GQ43DRAFT_387406</name>
</gene>
<evidence type="ECO:0000256" key="16">
    <source>
        <dbReference type="SAM" id="SignalP"/>
    </source>
</evidence>
<accession>A0A9P4JWC5</accession>
<dbReference type="PANTHER" id="PTHR31736:SF12">
    <property type="entry name" value="EXO-POLYGALACTURONASE, PUTATIVE-RELATED"/>
    <property type="match status" value="1"/>
</dbReference>
<dbReference type="PANTHER" id="PTHR31736">
    <property type="match status" value="1"/>
</dbReference>
<sequence length="427" mass="46894">MLFSLIPVLLCSQFFGAFANPIIQSHGHGRKSCTVLAKGKNKDDVPNILKAFKECGNGGTVVFPQHESYWIAQRFNPVVKDVTIEWRGQWTFSDNLSYWRNHSYTVPFQNHRAGFALSGDGIRIDGYGTGGIHGNGDLWYSDEAGTTREGRPMPLVFWNVSDVQVKNFFVKDPQLWAVNIMNGTNMEFENILVNATSTKAPWGTNWVGNTDGFDTMDANNISLTNFYYQGGDDCIAIKPRSYNIHVRNATCHGGNGMAIGSLGQYLEDNSVVNVTIDDVKILRYNEDMHNSAYIKTWVGALVPQKGYESEYKPRGGGWGIVSNITFSNFWIQGADAPPSITQDNGNNGSFSGTSKMLISDVRFVNFTGYLHNKNTMGGVSCSMANPCFGISYENVHLKNGENGTENVGGSCKYIAEGGVHGLKGSGC</sequence>
<dbReference type="AlphaFoldDB" id="A0A9P4JWC5"/>
<dbReference type="GO" id="GO:0071555">
    <property type="term" value="P:cell wall organization"/>
    <property type="evidence" value="ECO:0007669"/>
    <property type="project" value="UniProtKB-KW"/>
</dbReference>
<dbReference type="Gene3D" id="2.160.20.10">
    <property type="entry name" value="Single-stranded right-handed beta-helix, Pectin lyase-like"/>
    <property type="match status" value="1"/>
</dbReference>
<keyword evidence="5 15" id="KW-0378">Hydrolase</keyword>
<dbReference type="SUPFAM" id="SSF51126">
    <property type="entry name" value="Pectin lyase-like"/>
    <property type="match status" value="1"/>
</dbReference>
<evidence type="ECO:0000256" key="6">
    <source>
        <dbReference type="ARBA" id="ARBA00023157"/>
    </source>
</evidence>
<keyword evidence="11" id="KW-0624">Polysaccharide degradation</keyword>
<comment type="function">
    <text evidence="12">Specific in hydrolyzing the terminal glycosidic bond of polygalacturonic acid and oligogalacturonates.</text>
</comment>
<dbReference type="InterPro" id="IPR000743">
    <property type="entry name" value="Glyco_hydro_28"/>
</dbReference>
<evidence type="ECO:0000256" key="1">
    <source>
        <dbReference type="ARBA" id="ARBA00004613"/>
    </source>
</evidence>
<evidence type="ECO:0000256" key="14">
    <source>
        <dbReference type="ARBA" id="ARBA00048766"/>
    </source>
</evidence>
<dbReference type="Proteomes" id="UP000799536">
    <property type="component" value="Unassembled WGS sequence"/>
</dbReference>
<dbReference type="GO" id="GO:0004650">
    <property type="term" value="F:polygalacturonase activity"/>
    <property type="evidence" value="ECO:0007669"/>
    <property type="project" value="InterPro"/>
</dbReference>
<keyword evidence="7" id="KW-0325">Glycoprotein</keyword>
<organism evidence="17 18">
    <name type="scientific">Delitschia confertaspora ATCC 74209</name>
    <dbReference type="NCBI Taxonomy" id="1513339"/>
    <lineage>
        <taxon>Eukaryota</taxon>
        <taxon>Fungi</taxon>
        <taxon>Dikarya</taxon>
        <taxon>Ascomycota</taxon>
        <taxon>Pezizomycotina</taxon>
        <taxon>Dothideomycetes</taxon>
        <taxon>Pleosporomycetidae</taxon>
        <taxon>Pleosporales</taxon>
        <taxon>Delitschiaceae</taxon>
        <taxon>Delitschia</taxon>
    </lineage>
</organism>
<evidence type="ECO:0000256" key="11">
    <source>
        <dbReference type="ARBA" id="ARBA00023326"/>
    </source>
</evidence>
<comment type="caution">
    <text evidence="17">The sequence shown here is derived from an EMBL/GenBank/DDBJ whole genome shotgun (WGS) entry which is preliminary data.</text>
</comment>
<name>A0A9P4JWC5_9PLEO</name>
<keyword evidence="10" id="KW-0961">Cell wall biogenesis/degradation</keyword>
<dbReference type="GO" id="GO:0005576">
    <property type="term" value="C:extracellular region"/>
    <property type="evidence" value="ECO:0007669"/>
    <property type="project" value="UniProtKB-SubCell"/>
</dbReference>
<evidence type="ECO:0000256" key="13">
    <source>
        <dbReference type="ARBA" id="ARBA00038933"/>
    </source>
</evidence>
<dbReference type="Pfam" id="PF00295">
    <property type="entry name" value="Glyco_hydro_28"/>
    <property type="match status" value="1"/>
</dbReference>
<comment type="subcellular location">
    <subcellularLocation>
        <location evidence="1">Secreted</location>
    </subcellularLocation>
</comment>
<dbReference type="EC" id="3.2.1.67" evidence="13"/>
<evidence type="ECO:0000256" key="2">
    <source>
        <dbReference type="ARBA" id="ARBA00008834"/>
    </source>
</evidence>
<dbReference type="GO" id="GO:0047911">
    <property type="term" value="F:galacturan 1,4-alpha-galacturonidase activity"/>
    <property type="evidence" value="ECO:0007669"/>
    <property type="project" value="UniProtKB-EC"/>
</dbReference>
<reference evidence="17" key="1">
    <citation type="journal article" date="2020" name="Stud. Mycol.">
        <title>101 Dothideomycetes genomes: a test case for predicting lifestyles and emergence of pathogens.</title>
        <authorList>
            <person name="Haridas S."/>
            <person name="Albert R."/>
            <person name="Binder M."/>
            <person name="Bloem J."/>
            <person name="Labutti K."/>
            <person name="Salamov A."/>
            <person name="Andreopoulos B."/>
            <person name="Baker S."/>
            <person name="Barry K."/>
            <person name="Bills G."/>
            <person name="Bluhm B."/>
            <person name="Cannon C."/>
            <person name="Castanera R."/>
            <person name="Culley D."/>
            <person name="Daum C."/>
            <person name="Ezra D."/>
            <person name="Gonzalez J."/>
            <person name="Henrissat B."/>
            <person name="Kuo A."/>
            <person name="Liang C."/>
            <person name="Lipzen A."/>
            <person name="Lutzoni F."/>
            <person name="Magnuson J."/>
            <person name="Mondo S."/>
            <person name="Nolan M."/>
            <person name="Ohm R."/>
            <person name="Pangilinan J."/>
            <person name="Park H.-J."/>
            <person name="Ramirez L."/>
            <person name="Alfaro M."/>
            <person name="Sun H."/>
            <person name="Tritt A."/>
            <person name="Yoshinaga Y."/>
            <person name="Zwiers L.-H."/>
            <person name="Turgeon B."/>
            <person name="Goodwin S."/>
            <person name="Spatafora J."/>
            <person name="Crous P."/>
            <person name="Grigoriev I."/>
        </authorList>
    </citation>
    <scope>NUCLEOTIDE SEQUENCE</scope>
    <source>
        <strain evidence="17">ATCC 74209</strain>
    </source>
</reference>
<keyword evidence="9 15" id="KW-0326">Glycosidase</keyword>
<evidence type="ECO:0000256" key="10">
    <source>
        <dbReference type="ARBA" id="ARBA00023316"/>
    </source>
</evidence>
<evidence type="ECO:0000256" key="4">
    <source>
        <dbReference type="ARBA" id="ARBA00022729"/>
    </source>
</evidence>
<evidence type="ECO:0000256" key="3">
    <source>
        <dbReference type="ARBA" id="ARBA00022525"/>
    </source>
</evidence>
<keyword evidence="3" id="KW-0964">Secreted</keyword>